<gene>
    <name evidence="2" type="ORF">N5P18_02685</name>
</gene>
<name>A0ABZ2FEQ8_9MICO</name>
<evidence type="ECO:0000259" key="1">
    <source>
        <dbReference type="Pfam" id="PF12697"/>
    </source>
</evidence>
<proteinExistence type="predicted"/>
<feature type="domain" description="AB hydrolase-1" evidence="1">
    <location>
        <begin position="12"/>
        <end position="222"/>
    </location>
</feature>
<evidence type="ECO:0000313" key="3">
    <source>
        <dbReference type="Proteomes" id="UP001381003"/>
    </source>
</evidence>
<dbReference type="InterPro" id="IPR029058">
    <property type="entry name" value="AB_hydrolase_fold"/>
</dbReference>
<evidence type="ECO:0000313" key="2">
    <source>
        <dbReference type="EMBL" id="WWF05802.1"/>
    </source>
</evidence>
<dbReference type="EMBL" id="CP104874">
    <property type="protein sequence ID" value="WWF05802.1"/>
    <property type="molecule type" value="Genomic_DNA"/>
</dbReference>
<dbReference type="Proteomes" id="UP001381003">
    <property type="component" value="Chromosome"/>
</dbReference>
<dbReference type="GO" id="GO:0016787">
    <property type="term" value="F:hydrolase activity"/>
    <property type="evidence" value="ECO:0007669"/>
    <property type="project" value="UniProtKB-KW"/>
</dbReference>
<reference evidence="2 3" key="1">
    <citation type="submission" date="2022-09" db="EMBL/GenBank/DDBJ databases">
        <title>Complete genome sequence of Janibacter terrae strain COS04-44, PCL-degrading bacteria isolated from oil spilled coast.</title>
        <authorList>
            <person name="Park H."/>
            <person name="Kim J.Y."/>
            <person name="An S.H."/>
            <person name="Lee C.M."/>
            <person name="Weon H.-Y."/>
        </authorList>
    </citation>
    <scope>NUCLEOTIDE SEQUENCE [LARGE SCALE GENOMIC DNA]</scope>
    <source>
        <strain evidence="2 3">COS04-44</strain>
    </source>
</reference>
<dbReference type="Gene3D" id="3.40.50.1820">
    <property type="entry name" value="alpha/beta hydrolase"/>
    <property type="match status" value="1"/>
</dbReference>
<dbReference type="InterPro" id="IPR000073">
    <property type="entry name" value="AB_hydrolase_1"/>
</dbReference>
<dbReference type="RefSeq" id="WP_338538602.1">
    <property type="nucleotide sequence ID" value="NZ_CP104874.1"/>
</dbReference>
<accession>A0ABZ2FEQ8</accession>
<dbReference type="Pfam" id="PF12697">
    <property type="entry name" value="Abhydrolase_6"/>
    <property type="match status" value="1"/>
</dbReference>
<protein>
    <submittedName>
        <fullName evidence="2">Alpha/beta hydrolase</fullName>
    </submittedName>
</protein>
<keyword evidence="2" id="KW-0378">Hydrolase</keyword>
<organism evidence="2 3">
    <name type="scientific">Janibacter terrae</name>
    <dbReference type="NCBI Taxonomy" id="103817"/>
    <lineage>
        <taxon>Bacteria</taxon>
        <taxon>Bacillati</taxon>
        <taxon>Actinomycetota</taxon>
        <taxon>Actinomycetes</taxon>
        <taxon>Micrococcales</taxon>
        <taxon>Intrasporangiaceae</taxon>
        <taxon>Janibacter</taxon>
    </lineage>
</organism>
<dbReference type="SUPFAM" id="SSF53474">
    <property type="entry name" value="alpha/beta-Hydrolases"/>
    <property type="match status" value="1"/>
</dbReference>
<sequence length="232" mass="24681">MGVWATPTVRTVFVHGRGRTGAAAWPLVAAEHDPTHVFLERTCQADQPERDADRALAALEGRGHLVGHSYGAVTAMLAAQRRPDCLRSLVLIEPACYDVARGGRRVERHISAMAPVFAVADDPSVDGREFITRFAEGMGAPAPTLDDETCADVAARIRATPAPWQVSLRTDTPALVPTLVVTGGVDPMYAEVAAALEAKGATHRVVPGCGHRPQDSPEGLAAMHEFWDAHGA</sequence>
<keyword evidence="3" id="KW-1185">Reference proteome</keyword>